<gene>
    <name evidence="1" type="ORF">MHY01S_34080</name>
</gene>
<dbReference type="Gene3D" id="3.20.20.60">
    <property type="entry name" value="Phosphoenolpyruvate-binding domains"/>
    <property type="match status" value="1"/>
</dbReference>
<evidence type="ECO:0008006" key="3">
    <source>
        <dbReference type="Google" id="ProtNLM"/>
    </source>
</evidence>
<dbReference type="InterPro" id="IPR015813">
    <property type="entry name" value="Pyrv/PenolPyrv_kinase-like_dom"/>
</dbReference>
<name>A0A511R8L6_9DEIN</name>
<dbReference type="SUPFAM" id="SSF51621">
    <property type="entry name" value="Phosphoenolpyruvate/pyruvate domain"/>
    <property type="match status" value="1"/>
</dbReference>
<protein>
    <recommendedName>
        <fullName evidence="3">Pyruvate kinase</fullName>
    </recommendedName>
</protein>
<dbReference type="EMBL" id="BJXL01000200">
    <property type="protein sequence ID" value="GEM85242.1"/>
    <property type="molecule type" value="Genomic_DNA"/>
</dbReference>
<evidence type="ECO:0000313" key="2">
    <source>
        <dbReference type="Proteomes" id="UP000321197"/>
    </source>
</evidence>
<dbReference type="InterPro" id="IPR040442">
    <property type="entry name" value="Pyrv_kinase-like_dom_sf"/>
</dbReference>
<dbReference type="GO" id="GO:0003824">
    <property type="term" value="F:catalytic activity"/>
    <property type="evidence" value="ECO:0007669"/>
    <property type="project" value="InterPro"/>
</dbReference>
<sequence length="68" mass="7838">MLDRLVKKGTPSRAEVSDAVLAARAECVMLNKGPYLEQGIRVLTEVLRRMQDHQYKKTPKMRPLKVWS</sequence>
<proteinExistence type="predicted"/>
<dbReference type="AlphaFoldDB" id="A0A511R8L6"/>
<reference evidence="1 2" key="1">
    <citation type="submission" date="2019-07" db="EMBL/GenBank/DDBJ databases">
        <title>Whole genome shotgun sequence of Meiothermus hypogaeus NBRC 106114.</title>
        <authorList>
            <person name="Hosoyama A."/>
            <person name="Uohara A."/>
            <person name="Ohji S."/>
            <person name="Ichikawa N."/>
        </authorList>
    </citation>
    <scope>NUCLEOTIDE SEQUENCE [LARGE SCALE GENOMIC DNA]</scope>
    <source>
        <strain evidence="1 2">NBRC 106114</strain>
    </source>
</reference>
<dbReference type="RefSeq" id="WP_240637270.1">
    <property type="nucleotide sequence ID" value="NZ_BJXL01000200.1"/>
</dbReference>
<accession>A0A511R8L6</accession>
<dbReference type="Proteomes" id="UP000321197">
    <property type="component" value="Unassembled WGS sequence"/>
</dbReference>
<organism evidence="1 2">
    <name type="scientific">Meiothermus hypogaeus NBRC 106114</name>
    <dbReference type="NCBI Taxonomy" id="1227553"/>
    <lineage>
        <taxon>Bacteria</taxon>
        <taxon>Thermotogati</taxon>
        <taxon>Deinococcota</taxon>
        <taxon>Deinococci</taxon>
        <taxon>Thermales</taxon>
        <taxon>Thermaceae</taxon>
        <taxon>Meiothermus</taxon>
    </lineage>
</organism>
<comment type="caution">
    <text evidence="1">The sequence shown here is derived from an EMBL/GenBank/DDBJ whole genome shotgun (WGS) entry which is preliminary data.</text>
</comment>
<evidence type="ECO:0000313" key="1">
    <source>
        <dbReference type="EMBL" id="GEM85242.1"/>
    </source>
</evidence>